<dbReference type="RefSeq" id="WP_200555472.1">
    <property type="nucleotide sequence ID" value="NZ_JAEPES010000002.1"/>
</dbReference>
<protein>
    <submittedName>
        <fullName evidence="2">Uncharacterized protein</fullName>
    </submittedName>
</protein>
<feature type="region of interest" description="Disordered" evidence="1">
    <location>
        <begin position="118"/>
        <end position="161"/>
    </location>
</feature>
<organism evidence="2 3">
    <name type="scientific">Lacisediminihabitans changchengi</name>
    <dbReference type="NCBI Taxonomy" id="2787634"/>
    <lineage>
        <taxon>Bacteria</taxon>
        <taxon>Bacillati</taxon>
        <taxon>Actinomycetota</taxon>
        <taxon>Actinomycetes</taxon>
        <taxon>Micrococcales</taxon>
        <taxon>Microbacteriaceae</taxon>
        <taxon>Lacisediminihabitans</taxon>
    </lineage>
</organism>
<keyword evidence="3" id="KW-1185">Reference proteome</keyword>
<dbReference type="EMBL" id="JAEPES010000002">
    <property type="protein sequence ID" value="MBK4347100.1"/>
    <property type="molecule type" value="Genomic_DNA"/>
</dbReference>
<sequence>MFLLGPTVVYSASDLTAAATCEWATMHRVGAKLGRVELSKFEADDMLARTAKLGDAHELRVLADLKATRDVVEIARPENPTEVEEVARQTSVAFQSEAGVVYQADFFDGRFSGTPTSSCDRMTAATRSTTPSSPGTRRSPRCCSSRRTASNCNASASAPASGCTCGSATCR</sequence>
<gene>
    <name evidence="2" type="ORF">IV501_05585</name>
</gene>
<evidence type="ECO:0000313" key="2">
    <source>
        <dbReference type="EMBL" id="MBK4347100.1"/>
    </source>
</evidence>
<evidence type="ECO:0000313" key="3">
    <source>
        <dbReference type="Proteomes" id="UP000636458"/>
    </source>
</evidence>
<dbReference type="Proteomes" id="UP000636458">
    <property type="component" value="Unassembled WGS sequence"/>
</dbReference>
<dbReference type="AlphaFoldDB" id="A0A934W436"/>
<feature type="compositionally biased region" description="Low complexity" evidence="1">
    <location>
        <begin position="123"/>
        <end position="161"/>
    </location>
</feature>
<name>A0A934W436_9MICO</name>
<proteinExistence type="predicted"/>
<accession>A0A934W436</accession>
<reference evidence="2" key="1">
    <citation type="submission" date="2021-01" db="EMBL/GenBank/DDBJ databases">
        <title>Lacisediminihabitans sp. nov. strain G11-30, isolated from Antarctic Soil.</title>
        <authorList>
            <person name="Li J."/>
        </authorList>
    </citation>
    <scope>NUCLEOTIDE SEQUENCE</scope>
    <source>
        <strain evidence="2">G11-30</strain>
    </source>
</reference>
<evidence type="ECO:0000256" key="1">
    <source>
        <dbReference type="SAM" id="MobiDB-lite"/>
    </source>
</evidence>
<comment type="caution">
    <text evidence="2">The sequence shown here is derived from an EMBL/GenBank/DDBJ whole genome shotgun (WGS) entry which is preliminary data.</text>
</comment>